<keyword evidence="1" id="KW-0732">Signal</keyword>
<organism evidence="2 3">
    <name type="scientific">Paraburkholderia sejongensis</name>
    <dbReference type="NCBI Taxonomy" id="2886946"/>
    <lineage>
        <taxon>Bacteria</taxon>
        <taxon>Pseudomonadati</taxon>
        <taxon>Pseudomonadota</taxon>
        <taxon>Betaproteobacteria</taxon>
        <taxon>Burkholderiales</taxon>
        <taxon>Burkholderiaceae</taxon>
        <taxon>Paraburkholderia</taxon>
    </lineage>
</organism>
<evidence type="ECO:0000313" key="3">
    <source>
        <dbReference type="Proteomes" id="UP001431019"/>
    </source>
</evidence>
<keyword evidence="3" id="KW-1185">Reference proteome</keyword>
<dbReference type="EMBL" id="JAJITD010000003">
    <property type="protein sequence ID" value="MCC8392376.1"/>
    <property type="molecule type" value="Genomic_DNA"/>
</dbReference>
<name>A0ABS8JR52_9BURK</name>
<dbReference type="Proteomes" id="UP001431019">
    <property type="component" value="Unassembled WGS sequence"/>
</dbReference>
<gene>
    <name evidence="2" type="ORF">LJ656_07225</name>
</gene>
<dbReference type="RefSeq" id="WP_230508583.1">
    <property type="nucleotide sequence ID" value="NZ_JAJITD010000003.1"/>
</dbReference>
<comment type="caution">
    <text evidence="2">The sequence shown here is derived from an EMBL/GenBank/DDBJ whole genome shotgun (WGS) entry which is preliminary data.</text>
</comment>
<evidence type="ECO:0000256" key="1">
    <source>
        <dbReference type="SAM" id="SignalP"/>
    </source>
</evidence>
<protein>
    <submittedName>
        <fullName evidence="2">Uncharacterized protein</fullName>
    </submittedName>
</protein>
<sequence length="132" mass="14682">MKRAIAATLLAIPALCLADGKPFPPCGNWPTNMAYMQLRNVGILGDIDAEKTKTVLVANEKIGKDKDGEQLWKQVYHVTFHDRNGNVIKVITVNHSGEFECSIAGVDVFVVSQHYPSEERLIEGIDYPDKKQ</sequence>
<reference evidence="2 3" key="1">
    <citation type="submission" date="2021-11" db="EMBL/GenBank/DDBJ databases">
        <authorList>
            <person name="Oh E.-T."/>
            <person name="Kim S.-B."/>
        </authorList>
    </citation>
    <scope>NUCLEOTIDE SEQUENCE [LARGE SCALE GENOMIC DNA]</scope>
    <source>
        <strain evidence="2 3">MMS20-SJTR3</strain>
    </source>
</reference>
<accession>A0ABS8JR52</accession>
<proteinExistence type="predicted"/>
<feature type="chain" id="PRO_5047213634" evidence="1">
    <location>
        <begin position="19"/>
        <end position="132"/>
    </location>
</feature>
<feature type="signal peptide" evidence="1">
    <location>
        <begin position="1"/>
        <end position="18"/>
    </location>
</feature>
<evidence type="ECO:0000313" key="2">
    <source>
        <dbReference type="EMBL" id="MCC8392376.1"/>
    </source>
</evidence>